<dbReference type="RefSeq" id="WP_196608273.1">
    <property type="nucleotide sequence ID" value="NZ_VRYY01000068.1"/>
</dbReference>
<dbReference type="Proteomes" id="UP001194469">
    <property type="component" value="Unassembled WGS sequence"/>
</dbReference>
<comment type="subcellular location">
    <subcellularLocation>
        <location evidence="2 8">Cell membrane</location>
        <topology evidence="2 8">Multi-pass membrane protein</topology>
    </subcellularLocation>
</comment>
<dbReference type="SUPFAM" id="SSF161098">
    <property type="entry name" value="MetI-like"/>
    <property type="match status" value="1"/>
</dbReference>
<evidence type="ECO:0000256" key="5">
    <source>
        <dbReference type="ARBA" id="ARBA00022970"/>
    </source>
</evidence>
<evidence type="ECO:0000256" key="3">
    <source>
        <dbReference type="ARBA" id="ARBA00010072"/>
    </source>
</evidence>
<evidence type="ECO:0000256" key="4">
    <source>
        <dbReference type="ARBA" id="ARBA00022692"/>
    </source>
</evidence>
<dbReference type="PANTHER" id="PTHR30614:SF20">
    <property type="entry name" value="GLUTAMINE TRANSPORT SYSTEM PERMEASE PROTEIN GLNP"/>
    <property type="match status" value="1"/>
</dbReference>
<reference evidence="11 12" key="1">
    <citation type="submission" date="2019-08" db="EMBL/GenBank/DDBJ databases">
        <authorList>
            <person name="Luo N."/>
        </authorList>
    </citation>
    <scope>NUCLEOTIDE SEQUENCE [LARGE SCALE GENOMIC DNA]</scope>
    <source>
        <strain evidence="11 12">NCIMB 9442</strain>
    </source>
</reference>
<evidence type="ECO:0000256" key="7">
    <source>
        <dbReference type="ARBA" id="ARBA00023136"/>
    </source>
</evidence>
<dbReference type="CDD" id="cd06261">
    <property type="entry name" value="TM_PBP2"/>
    <property type="match status" value="1"/>
</dbReference>
<dbReference type="InterPro" id="IPR043429">
    <property type="entry name" value="ArtM/GltK/GlnP/TcyL/YhdX-like"/>
</dbReference>
<keyword evidence="12" id="KW-1185">Reference proteome</keyword>
<name>A0ABS0J0Y4_9BACT</name>
<evidence type="ECO:0000313" key="11">
    <source>
        <dbReference type="EMBL" id="MBG3876059.1"/>
    </source>
</evidence>
<evidence type="ECO:0000256" key="9">
    <source>
        <dbReference type="SAM" id="MobiDB-lite"/>
    </source>
</evidence>
<evidence type="ECO:0000256" key="2">
    <source>
        <dbReference type="ARBA" id="ARBA00004651"/>
    </source>
</evidence>
<keyword evidence="6 8" id="KW-1133">Transmembrane helix</keyword>
<feature type="transmembrane region" description="Helical" evidence="8">
    <location>
        <begin position="171"/>
        <end position="196"/>
    </location>
</feature>
<gene>
    <name evidence="11" type="ORF">FVW20_03205</name>
</gene>
<sequence>MRPRPFPALPPEHNVPAFPPRLARPPHQEHGDDAARLDRTPEAPTAVEAFLSPPAARRLDAILLALLLCAGAWLYWQAAGRLDYQWNWGVVWQFLLRHDTQQVAQGVQGTAGGWVPGTLTQGLLVTLRLGFWSTLLALCIGTGMGLLRASPRLFRRMVARTYVEGVRNLPPLVLVFIFHFFVSSQFAPLLAGLFAPVTDGVADALPPQLYLPMQDWLARASSLLLAPPGQLPVFLSGVVVLGLYEGAYITEIVRAGLEGVERGQWEASASTGLTRRQQLRHVILPQAFRLIVPPLAGQFISTIKDSAILSVISIRELTFQGMELMAATYLTFEIWLTVAALYLVLTFSCSLAARHVERRLRRAM</sequence>
<feature type="transmembrane region" description="Helical" evidence="8">
    <location>
        <begin position="334"/>
        <end position="353"/>
    </location>
</feature>
<dbReference type="PROSITE" id="PS50928">
    <property type="entry name" value="ABC_TM1"/>
    <property type="match status" value="1"/>
</dbReference>
<feature type="compositionally biased region" description="Basic and acidic residues" evidence="9">
    <location>
        <begin position="26"/>
        <end position="35"/>
    </location>
</feature>
<proteinExistence type="inferred from homology"/>
<comment type="similarity">
    <text evidence="3">Belongs to the binding-protein-dependent transport system permease family. HisMQ subfamily.</text>
</comment>
<accession>A0ABS0J0Y4</accession>
<feature type="transmembrane region" description="Helical" evidence="8">
    <location>
        <begin position="129"/>
        <end position="150"/>
    </location>
</feature>
<dbReference type="Gene3D" id="1.10.3720.10">
    <property type="entry name" value="MetI-like"/>
    <property type="match status" value="1"/>
</dbReference>
<dbReference type="InterPro" id="IPR000515">
    <property type="entry name" value="MetI-like"/>
</dbReference>
<protein>
    <submittedName>
        <fullName evidence="11">Amino acid ABC transporter permease</fullName>
    </submittedName>
</protein>
<keyword evidence="7 8" id="KW-0472">Membrane</keyword>
<feature type="compositionally biased region" description="Pro residues" evidence="9">
    <location>
        <begin position="1"/>
        <end position="10"/>
    </location>
</feature>
<keyword evidence="5" id="KW-0029">Amino-acid transport</keyword>
<dbReference type="EMBL" id="VRYY01000068">
    <property type="protein sequence ID" value="MBG3876059.1"/>
    <property type="molecule type" value="Genomic_DNA"/>
</dbReference>
<evidence type="ECO:0000259" key="10">
    <source>
        <dbReference type="PROSITE" id="PS50928"/>
    </source>
</evidence>
<dbReference type="Pfam" id="PF00528">
    <property type="entry name" value="BPD_transp_1"/>
    <property type="match status" value="1"/>
</dbReference>
<evidence type="ECO:0000256" key="1">
    <source>
        <dbReference type="ARBA" id="ARBA00003159"/>
    </source>
</evidence>
<evidence type="ECO:0000256" key="6">
    <source>
        <dbReference type="ARBA" id="ARBA00022989"/>
    </source>
</evidence>
<comment type="function">
    <text evidence="1">Part of the binding-protein-dependent transport system for glutamine; probably responsible for the translocation of the substrate across the membrane.</text>
</comment>
<feature type="region of interest" description="Disordered" evidence="9">
    <location>
        <begin position="1"/>
        <end position="35"/>
    </location>
</feature>
<comment type="caution">
    <text evidence="11">The sequence shown here is derived from an EMBL/GenBank/DDBJ whole genome shotgun (WGS) entry which is preliminary data.</text>
</comment>
<dbReference type="PANTHER" id="PTHR30614">
    <property type="entry name" value="MEMBRANE COMPONENT OF AMINO ACID ABC TRANSPORTER"/>
    <property type="match status" value="1"/>
</dbReference>
<keyword evidence="4 8" id="KW-0812">Transmembrane</keyword>
<keyword evidence="8" id="KW-0813">Transport</keyword>
<evidence type="ECO:0000256" key="8">
    <source>
        <dbReference type="RuleBase" id="RU363032"/>
    </source>
</evidence>
<feature type="domain" description="ABC transmembrane type-1" evidence="10">
    <location>
        <begin position="123"/>
        <end position="353"/>
    </location>
</feature>
<dbReference type="InterPro" id="IPR035906">
    <property type="entry name" value="MetI-like_sf"/>
</dbReference>
<feature type="transmembrane region" description="Helical" evidence="8">
    <location>
        <begin position="59"/>
        <end position="76"/>
    </location>
</feature>
<organism evidence="11 12">
    <name type="scientific">Nitratidesulfovibrio oxamicus</name>
    <dbReference type="NCBI Taxonomy" id="32016"/>
    <lineage>
        <taxon>Bacteria</taxon>
        <taxon>Pseudomonadati</taxon>
        <taxon>Thermodesulfobacteriota</taxon>
        <taxon>Desulfovibrionia</taxon>
        <taxon>Desulfovibrionales</taxon>
        <taxon>Desulfovibrionaceae</taxon>
        <taxon>Nitratidesulfovibrio</taxon>
    </lineage>
</organism>
<evidence type="ECO:0000313" key="12">
    <source>
        <dbReference type="Proteomes" id="UP001194469"/>
    </source>
</evidence>